<evidence type="ECO:0000313" key="4">
    <source>
        <dbReference type="EMBL" id="QEW27348.1"/>
    </source>
</evidence>
<name>A0A0T5PAI2_9RHOB</name>
<dbReference type="KEGG" id="rid:RIdsm_03160"/>
<dbReference type="EMBL" id="LAXI01000005">
    <property type="protein sequence ID" value="KRS17854.1"/>
    <property type="molecule type" value="Genomic_DNA"/>
</dbReference>
<keyword evidence="1" id="KW-0175">Coiled coil</keyword>
<evidence type="ECO:0000256" key="2">
    <source>
        <dbReference type="SAM" id="SignalP"/>
    </source>
</evidence>
<dbReference type="OrthoDB" id="4463518at2"/>
<dbReference type="PATRIC" id="fig|540747.5.peg.4881"/>
<accession>A0A0T5PAI2</accession>
<proteinExistence type="predicted"/>
<dbReference type="Proteomes" id="UP000051401">
    <property type="component" value="Unassembled WGS sequence"/>
</dbReference>
<dbReference type="AlphaFoldDB" id="A0A0T5PAI2"/>
<keyword evidence="2" id="KW-0732">Signal</keyword>
<dbReference type="STRING" id="540747.SAMN04488031_101186"/>
<feature type="coiled-coil region" evidence="1">
    <location>
        <begin position="362"/>
        <end position="403"/>
    </location>
</feature>
<organism evidence="3 5">
    <name type="scientific">Roseovarius indicus</name>
    <dbReference type="NCBI Taxonomy" id="540747"/>
    <lineage>
        <taxon>Bacteria</taxon>
        <taxon>Pseudomonadati</taxon>
        <taxon>Pseudomonadota</taxon>
        <taxon>Alphaproteobacteria</taxon>
        <taxon>Rhodobacterales</taxon>
        <taxon>Roseobacteraceae</taxon>
        <taxon>Roseovarius</taxon>
    </lineage>
</organism>
<protein>
    <submittedName>
        <fullName evidence="3">Uncharacterized protein</fullName>
    </submittedName>
</protein>
<reference evidence="4 6" key="2">
    <citation type="submission" date="2018-08" db="EMBL/GenBank/DDBJ databases">
        <title>Genetic Globetrotter - A new plasmid hitch-hiking vast phylogenetic and geographic distances.</title>
        <authorList>
            <person name="Vollmers J."/>
            <person name="Petersen J."/>
        </authorList>
    </citation>
    <scope>NUCLEOTIDE SEQUENCE [LARGE SCALE GENOMIC DNA]</scope>
    <source>
        <strain evidence="4 6">DSM 26383</strain>
    </source>
</reference>
<evidence type="ECO:0000256" key="1">
    <source>
        <dbReference type="SAM" id="Coils"/>
    </source>
</evidence>
<dbReference type="Proteomes" id="UP000325785">
    <property type="component" value="Chromosome"/>
</dbReference>
<evidence type="ECO:0000313" key="5">
    <source>
        <dbReference type="Proteomes" id="UP000051401"/>
    </source>
</evidence>
<evidence type="ECO:0000313" key="3">
    <source>
        <dbReference type="EMBL" id="KRS17854.1"/>
    </source>
</evidence>
<dbReference type="EMBL" id="CP031598">
    <property type="protein sequence ID" value="QEW27348.1"/>
    <property type="molecule type" value="Genomic_DNA"/>
</dbReference>
<gene>
    <name evidence="4" type="ORF">RIdsm_03160</name>
    <name evidence="3" type="ORF">XM52_09795</name>
</gene>
<feature type="signal peptide" evidence="2">
    <location>
        <begin position="1"/>
        <end position="21"/>
    </location>
</feature>
<keyword evidence="5" id="KW-1185">Reference proteome</keyword>
<sequence>MTRLFPALTAPSRLSALPLLATLLAQPAASQVLEASSDATIRNRLCIGGECTDNPTPDFVADGFTASLEIRDFRTRIDFVDRSDANFPNTNWAIELNEPNTSIPSGGTEYFAIQDNSAFTVPFLVRGGAPTNAFFLAESGAIGLQTSLPQMNLHIVDAGTFAEAGIRLEDTTGTPYSWDLRGNDAGFYLFDVTANRLPFQVRPGAPSSSLEIASSGFVGIGTESPGAPLEVSNNDTFSYFRITAAQAAVNQSADMTFTGGPLGTGEFRYNIVDGDGPEMRLNADGDMVLDGTLTTGGPTPAGGCDAVFDAEFERLSVSDHATLMWENGHLPAVGATLPGAPINVSEKMGGILNELEHAHIYIEELHARLAFQEEQRQAQEAVNIALSEQLAALAARLEKLEVR</sequence>
<feature type="chain" id="PRO_5010437514" evidence="2">
    <location>
        <begin position="22"/>
        <end position="403"/>
    </location>
</feature>
<dbReference type="RefSeq" id="WP_057815761.1">
    <property type="nucleotide sequence ID" value="NZ_CP031598.1"/>
</dbReference>
<evidence type="ECO:0000313" key="6">
    <source>
        <dbReference type="Proteomes" id="UP000325785"/>
    </source>
</evidence>
<reference evidence="3 5" key="1">
    <citation type="submission" date="2015-04" db="EMBL/GenBank/DDBJ databases">
        <title>The draft genome sequence of Roseovarius indicus B108T.</title>
        <authorList>
            <person name="Li G."/>
            <person name="Lai Q."/>
            <person name="Shao Z."/>
            <person name="Yan P."/>
        </authorList>
    </citation>
    <scope>NUCLEOTIDE SEQUENCE [LARGE SCALE GENOMIC DNA]</scope>
    <source>
        <strain evidence="3 5">B108</strain>
    </source>
</reference>